<organism evidence="3 4">
    <name type="scientific">Mycetocola reblochoni REB411</name>
    <dbReference type="NCBI Taxonomy" id="1255698"/>
    <lineage>
        <taxon>Bacteria</taxon>
        <taxon>Bacillati</taxon>
        <taxon>Actinomycetota</taxon>
        <taxon>Actinomycetes</taxon>
        <taxon>Micrococcales</taxon>
        <taxon>Microbacteriaceae</taxon>
        <taxon>Mycetocola</taxon>
    </lineage>
</organism>
<feature type="region of interest" description="Disordered" evidence="1">
    <location>
        <begin position="1"/>
        <end position="40"/>
    </location>
</feature>
<keyword evidence="2" id="KW-0472">Membrane</keyword>
<dbReference type="AlphaFoldDB" id="A0A1R4J4L8"/>
<evidence type="ECO:0000256" key="1">
    <source>
        <dbReference type="SAM" id="MobiDB-lite"/>
    </source>
</evidence>
<accession>A0A1R4J4L8</accession>
<evidence type="ECO:0000313" key="4">
    <source>
        <dbReference type="Proteomes" id="UP000196778"/>
    </source>
</evidence>
<reference evidence="4" key="1">
    <citation type="submission" date="2017-02" db="EMBL/GenBank/DDBJ databases">
        <authorList>
            <person name="Dridi B."/>
        </authorList>
    </citation>
    <scope>NUCLEOTIDE SEQUENCE [LARGE SCALE GENOMIC DNA]</scope>
    <source>
        <strain evidence="4">EB411</strain>
    </source>
</reference>
<feature type="region of interest" description="Disordered" evidence="1">
    <location>
        <begin position="76"/>
        <end position="113"/>
    </location>
</feature>
<proteinExistence type="predicted"/>
<evidence type="ECO:0000256" key="2">
    <source>
        <dbReference type="SAM" id="Phobius"/>
    </source>
</evidence>
<keyword evidence="2" id="KW-0812">Transmembrane</keyword>
<name>A0A1R4J4L8_9MICO</name>
<feature type="transmembrane region" description="Helical" evidence="2">
    <location>
        <begin position="46"/>
        <end position="67"/>
    </location>
</feature>
<dbReference type="EMBL" id="FUKR01000032">
    <property type="protein sequence ID" value="SJN26959.1"/>
    <property type="molecule type" value="Genomic_DNA"/>
</dbReference>
<dbReference type="Proteomes" id="UP000196778">
    <property type="component" value="Unassembled WGS sequence"/>
</dbReference>
<keyword evidence="4" id="KW-1185">Reference proteome</keyword>
<gene>
    <name evidence="3" type="ORF">FM119_05320</name>
</gene>
<dbReference type="RefSeq" id="WP_087136647.1">
    <property type="nucleotide sequence ID" value="NZ_FUKR01000032.1"/>
</dbReference>
<evidence type="ECO:0000313" key="3">
    <source>
        <dbReference type="EMBL" id="SJN26959.1"/>
    </source>
</evidence>
<protein>
    <submittedName>
        <fullName evidence="3">Uncharacterized protein</fullName>
    </submittedName>
</protein>
<feature type="compositionally biased region" description="Low complexity" evidence="1">
    <location>
        <begin position="76"/>
        <end position="109"/>
    </location>
</feature>
<keyword evidence="2" id="KW-1133">Transmembrane helix</keyword>
<sequence length="270" mass="28485">MTDPRDPVQPDEQPPASAVDPTEGAPSDATSTAPDGDGTATRRRRWVIPVVLLAAAVVAGLVTFALLRPVAPTAPVATDASATETSAPTATPSSTPSPTQEQPSASPTTAAPVSYPTECRSIYTPGYWQNIDDVVLNDPGTAETPILREEPVEAFRTSLDGFDCRWGGPTEGGVFNGVRYVDEAQAAEAVDLLTANGATCSEAHGGTLCSLVLLSPTDEPDDDPNTWDTWWVEEQSLIRDGIWIATWASGSEGTIDDSTSHVYDAFWPQG</sequence>